<accession>A0A3B0TYJ4</accession>
<proteinExistence type="predicted"/>
<sequence length="53" mass="5966">MAVLTWAGFCASGAFLQGRAGFERDKKNVAQEDLPEIFAIWDAIIWCVKHLQI</sequence>
<protein>
    <submittedName>
        <fullName evidence="1">Uncharacterized protein</fullName>
    </submittedName>
</protein>
<name>A0A3B0TYJ4_9ZZZZ</name>
<gene>
    <name evidence="1" type="ORF">MNBD_ALPHA11-194</name>
</gene>
<dbReference type="AlphaFoldDB" id="A0A3B0TYJ4"/>
<feature type="non-terminal residue" evidence="1">
    <location>
        <position position="53"/>
    </location>
</feature>
<organism evidence="1">
    <name type="scientific">hydrothermal vent metagenome</name>
    <dbReference type="NCBI Taxonomy" id="652676"/>
    <lineage>
        <taxon>unclassified sequences</taxon>
        <taxon>metagenomes</taxon>
        <taxon>ecological metagenomes</taxon>
    </lineage>
</organism>
<dbReference type="EMBL" id="UOEQ01000377">
    <property type="protein sequence ID" value="VAW21820.1"/>
    <property type="molecule type" value="Genomic_DNA"/>
</dbReference>
<reference evidence="1" key="1">
    <citation type="submission" date="2018-06" db="EMBL/GenBank/DDBJ databases">
        <authorList>
            <person name="Zhirakovskaya E."/>
        </authorList>
    </citation>
    <scope>NUCLEOTIDE SEQUENCE</scope>
</reference>
<evidence type="ECO:0000313" key="1">
    <source>
        <dbReference type="EMBL" id="VAW21820.1"/>
    </source>
</evidence>